<dbReference type="EMBL" id="VFPH01000002">
    <property type="protein sequence ID" value="TQM36667.1"/>
    <property type="molecule type" value="Genomic_DNA"/>
</dbReference>
<dbReference type="InterPro" id="IPR002925">
    <property type="entry name" value="Dienelactn_hydro"/>
</dbReference>
<feature type="domain" description="Dienelactone hydrolase" evidence="1">
    <location>
        <begin position="4"/>
        <end position="193"/>
    </location>
</feature>
<dbReference type="PANTHER" id="PTHR46623">
    <property type="entry name" value="CARBOXYMETHYLENEBUTENOLIDASE-RELATED"/>
    <property type="match status" value="1"/>
</dbReference>
<dbReference type="SUPFAM" id="SSF53474">
    <property type="entry name" value="alpha/beta-Hydrolases"/>
    <property type="match status" value="1"/>
</dbReference>
<evidence type="ECO:0000313" key="3">
    <source>
        <dbReference type="Proteomes" id="UP000319818"/>
    </source>
</evidence>
<keyword evidence="2" id="KW-0378">Hydrolase</keyword>
<evidence type="ECO:0000313" key="2">
    <source>
        <dbReference type="EMBL" id="TQM36667.1"/>
    </source>
</evidence>
<dbReference type="Proteomes" id="UP000319818">
    <property type="component" value="Unassembled WGS sequence"/>
</dbReference>
<protein>
    <submittedName>
        <fullName evidence="2">Dienelactone hydrolase</fullName>
    </submittedName>
</protein>
<evidence type="ECO:0000259" key="1">
    <source>
        <dbReference type="Pfam" id="PF01738"/>
    </source>
</evidence>
<dbReference type="Gene3D" id="3.40.50.1820">
    <property type="entry name" value="alpha/beta hydrolase"/>
    <property type="match status" value="1"/>
</dbReference>
<dbReference type="RefSeq" id="WP_142103544.1">
    <property type="nucleotide sequence ID" value="NZ_VFPH01000002.1"/>
</dbReference>
<comment type="caution">
    <text evidence="2">The sequence shown here is derived from an EMBL/GenBank/DDBJ whole genome shotgun (WGS) entry which is preliminary data.</text>
</comment>
<dbReference type="InterPro" id="IPR051049">
    <property type="entry name" value="Dienelactone_hydrolase-like"/>
</dbReference>
<proteinExistence type="predicted"/>
<dbReference type="Pfam" id="PF01738">
    <property type="entry name" value="DLH"/>
    <property type="match status" value="1"/>
</dbReference>
<name>A0A543FS44_9PSEU</name>
<keyword evidence="3" id="KW-1185">Reference proteome</keyword>
<accession>A0A543FS44</accession>
<reference evidence="2 3" key="1">
    <citation type="submission" date="2019-06" db="EMBL/GenBank/DDBJ databases">
        <title>Sequencing the genomes of 1000 actinobacteria strains.</title>
        <authorList>
            <person name="Klenk H.-P."/>
        </authorList>
    </citation>
    <scope>NUCLEOTIDE SEQUENCE [LARGE SCALE GENOMIC DNA]</scope>
    <source>
        <strain evidence="2 3">DSM 45511</strain>
    </source>
</reference>
<organism evidence="2 3">
    <name type="scientific">Pseudonocardia cypriaca</name>
    <dbReference type="NCBI Taxonomy" id="882449"/>
    <lineage>
        <taxon>Bacteria</taxon>
        <taxon>Bacillati</taxon>
        <taxon>Actinomycetota</taxon>
        <taxon>Actinomycetes</taxon>
        <taxon>Pseudonocardiales</taxon>
        <taxon>Pseudonocardiaceae</taxon>
        <taxon>Pseudonocardia</taxon>
    </lineage>
</organism>
<dbReference type="OrthoDB" id="2834584at2"/>
<sequence>MVEVLLFHHVQGLTPGVVELADRLRAAGHTVHTPDLYGGRTFPSIEEGAAFSQGEVAPDFAALANAAAADLPSTLVYAGISWGVVQAQRLAQTRTGAAGAILMESCLPITGEWAVGPWPEGVPVQIHGMDADEYFAGEGDIDAAREIVDEVGAAAELYLYRGDEHLFEDSSLASYDAAATTLLTERIVEFLGRI</sequence>
<dbReference type="AlphaFoldDB" id="A0A543FS44"/>
<gene>
    <name evidence="2" type="ORF">FB388_3852</name>
</gene>
<dbReference type="PANTHER" id="PTHR46623:SF6">
    <property type="entry name" value="ALPHA_BETA-HYDROLASES SUPERFAMILY PROTEIN"/>
    <property type="match status" value="1"/>
</dbReference>
<dbReference type="InterPro" id="IPR029058">
    <property type="entry name" value="AB_hydrolase_fold"/>
</dbReference>
<dbReference type="GO" id="GO:0016787">
    <property type="term" value="F:hydrolase activity"/>
    <property type="evidence" value="ECO:0007669"/>
    <property type="project" value="UniProtKB-KW"/>
</dbReference>